<dbReference type="Gene3D" id="1.10.730.10">
    <property type="entry name" value="Isoleucyl-tRNA Synthetase, Domain 1"/>
    <property type="match status" value="1"/>
</dbReference>
<dbReference type="SMART" id="SM00836">
    <property type="entry name" value="DALR_1"/>
    <property type="match status" value="1"/>
</dbReference>
<keyword evidence="7 10" id="KW-0030">Aminoacyl-tRNA synthetase</keyword>
<dbReference type="SUPFAM" id="SSF47323">
    <property type="entry name" value="Anticodon-binding domain of a subclass of class I aminoacyl-tRNA synthetases"/>
    <property type="match status" value="1"/>
</dbReference>
<feature type="domain" description="Arginyl tRNA synthetase N-terminal" evidence="12">
    <location>
        <begin position="5"/>
        <end position="83"/>
    </location>
</feature>
<dbReference type="GO" id="GO:0005737">
    <property type="term" value="C:cytoplasm"/>
    <property type="evidence" value="ECO:0007669"/>
    <property type="project" value="UniProtKB-UniRule"/>
</dbReference>
<dbReference type="PANTHER" id="PTHR11956">
    <property type="entry name" value="ARGINYL-TRNA SYNTHETASE"/>
    <property type="match status" value="1"/>
</dbReference>
<accession>A0AAX4NJ01</accession>
<evidence type="ECO:0000256" key="7">
    <source>
        <dbReference type="ARBA" id="ARBA00023146"/>
    </source>
</evidence>
<dbReference type="NCBIfam" id="TIGR00456">
    <property type="entry name" value="argS"/>
    <property type="match status" value="1"/>
</dbReference>
<dbReference type="InterPro" id="IPR009080">
    <property type="entry name" value="tRNAsynth_Ia_anticodon-bd"/>
</dbReference>
<dbReference type="Gene3D" id="3.30.1360.70">
    <property type="entry name" value="Arginyl tRNA synthetase N-terminal domain"/>
    <property type="match status" value="1"/>
</dbReference>
<dbReference type="Gene3D" id="3.40.50.620">
    <property type="entry name" value="HUPs"/>
    <property type="match status" value="1"/>
</dbReference>
<dbReference type="AlphaFoldDB" id="A0AAX4NJ01"/>
<evidence type="ECO:0000256" key="1">
    <source>
        <dbReference type="ARBA" id="ARBA00005594"/>
    </source>
</evidence>
<dbReference type="Pfam" id="PF03485">
    <property type="entry name" value="Arg_tRNA_synt_N"/>
    <property type="match status" value="1"/>
</dbReference>
<name>A0AAX4NJ01_9ARCH</name>
<evidence type="ECO:0000313" key="13">
    <source>
        <dbReference type="EMBL" id="WYY00842.1"/>
    </source>
</evidence>
<evidence type="ECO:0000259" key="11">
    <source>
        <dbReference type="SMART" id="SM00836"/>
    </source>
</evidence>
<dbReference type="PRINTS" id="PR01038">
    <property type="entry name" value="TRNASYNTHARG"/>
</dbReference>
<feature type="domain" description="DALR anticodon binding" evidence="11">
    <location>
        <begin position="441"/>
        <end position="552"/>
    </location>
</feature>
<keyword evidence="14" id="KW-1185">Reference proteome</keyword>
<keyword evidence="5 10" id="KW-0067">ATP-binding</keyword>
<dbReference type="GO" id="GO:0006420">
    <property type="term" value="P:arginyl-tRNA aminoacylation"/>
    <property type="evidence" value="ECO:0007669"/>
    <property type="project" value="UniProtKB-UniRule"/>
</dbReference>
<dbReference type="InterPro" id="IPR035684">
    <property type="entry name" value="ArgRS_core"/>
</dbReference>
<evidence type="ECO:0000256" key="2">
    <source>
        <dbReference type="ARBA" id="ARBA00012837"/>
    </source>
</evidence>
<evidence type="ECO:0000256" key="3">
    <source>
        <dbReference type="ARBA" id="ARBA00022598"/>
    </source>
</evidence>
<sequence>MLLFEDYRAKITDDIKTVYADLDPSDVGFDRTGHADFAFRTFRVAKSTGNKGEEIFSKVSSVLSGKNYIESVSLEGPYINIRINPSTILRDLDESVEIKGQFPDTFQDPERVSVEHTSTNPTGPLHVGRIRNTLLGDSIARILARYGYRVTTQYFVNDSGRQIMALYEAYRRYSSGKKPDMETILWGYQRIYAEMDKDPTIENDIRNLMNSYENGDLELMDKIKAIASVALDNINRSLKSLDVKIDDYTWESDFIRSGELAEIIESFSEFLKDEDSAKYILNPDEEKIFLIRGNGTSLYFTRDIAYHKYKARTYDWIIDILGEDHKGHAKNLQFVLKDLMDLPNRIDFVFNAYVSLETGKMSTRKGNAVTVDELLERTKEEALKIVSEKRPDLPREKLESISRSVAKSSIRFNIIRINASKQVVFKWSEALNFEGDSAPYIMYSYARSCGILKHAGNAKPNYENIVPQERDLIVTMYQYPYRIIEAKDSLRPDIIANYTLDLVKKFNEFYRECPVSGSDEKTMGKRIRMVQIYKNIIEDISKILGIELLEEM</sequence>
<comment type="catalytic activity">
    <reaction evidence="8">
        <text>tRNA(Arg) + L-arginine + ATP = L-arginyl-tRNA(Arg) + AMP + diphosphate</text>
        <dbReference type="Rhea" id="RHEA:20301"/>
        <dbReference type="Rhea" id="RHEA-COMP:9658"/>
        <dbReference type="Rhea" id="RHEA-COMP:9673"/>
        <dbReference type="ChEBI" id="CHEBI:30616"/>
        <dbReference type="ChEBI" id="CHEBI:32682"/>
        <dbReference type="ChEBI" id="CHEBI:33019"/>
        <dbReference type="ChEBI" id="CHEBI:78442"/>
        <dbReference type="ChEBI" id="CHEBI:78513"/>
        <dbReference type="ChEBI" id="CHEBI:456215"/>
        <dbReference type="EC" id="6.1.1.19"/>
    </reaction>
</comment>
<evidence type="ECO:0000256" key="8">
    <source>
        <dbReference type="ARBA" id="ARBA00049339"/>
    </source>
</evidence>
<organism evidence="13 14">
    <name type="scientific">Oxyplasma meridianum</name>
    <dbReference type="NCBI Taxonomy" id="3073602"/>
    <lineage>
        <taxon>Archaea</taxon>
        <taxon>Methanobacteriati</taxon>
        <taxon>Thermoplasmatota</taxon>
        <taxon>Thermoplasmata</taxon>
        <taxon>Thermoplasmatales</taxon>
        <taxon>Thermoplasmataceae</taxon>
        <taxon>Oxyplasma</taxon>
    </lineage>
</organism>
<dbReference type="GeneID" id="95968165"/>
<dbReference type="InterPro" id="IPR005148">
    <property type="entry name" value="Arg-tRNA-synth_N"/>
</dbReference>
<evidence type="ECO:0000256" key="9">
    <source>
        <dbReference type="NCBIfam" id="TIGR00456"/>
    </source>
</evidence>
<evidence type="ECO:0000256" key="4">
    <source>
        <dbReference type="ARBA" id="ARBA00022741"/>
    </source>
</evidence>
<dbReference type="RefSeq" id="WP_393971169.1">
    <property type="nucleotide sequence ID" value="NZ_CP133772.1"/>
</dbReference>
<dbReference type="SMART" id="SM01016">
    <property type="entry name" value="Arg_tRNA_synt_N"/>
    <property type="match status" value="1"/>
</dbReference>
<dbReference type="KEGG" id="omr:OXIME_001427"/>
<comment type="similarity">
    <text evidence="1 10">Belongs to the class-I aminoacyl-tRNA synthetase family.</text>
</comment>
<keyword evidence="3 10" id="KW-0436">Ligase</keyword>
<keyword evidence="4 10" id="KW-0547">Nucleotide-binding</keyword>
<dbReference type="Pfam" id="PF05746">
    <property type="entry name" value="DALR_1"/>
    <property type="match status" value="1"/>
</dbReference>
<reference evidence="13 14" key="1">
    <citation type="submission" date="2023-09" db="EMBL/GenBank/DDBJ databases">
        <authorList>
            <person name="Golyshina O.V."/>
            <person name="Lunev E.A."/>
            <person name="Bargiela R."/>
            <person name="Gaines M.C."/>
            <person name="Daum B."/>
            <person name="Bale N.J."/>
            <person name="Koenen M."/>
            <person name="Sinninghe Damst J.S."/>
            <person name="Yakimov M."/>
            <person name="Golyshin P.N."/>
        </authorList>
    </citation>
    <scope>NUCLEOTIDE SEQUENCE [LARGE SCALE GENOMIC DNA]</scope>
    <source>
        <strain evidence="13 14">M1</strain>
    </source>
</reference>
<keyword evidence="6 10" id="KW-0648">Protein biosynthesis</keyword>
<dbReference type="EMBL" id="CP133772">
    <property type="protein sequence ID" value="WYY00842.1"/>
    <property type="molecule type" value="Genomic_DNA"/>
</dbReference>
<dbReference type="InterPro" id="IPR001278">
    <property type="entry name" value="Arg-tRNA-ligase"/>
</dbReference>
<evidence type="ECO:0000259" key="12">
    <source>
        <dbReference type="SMART" id="SM01016"/>
    </source>
</evidence>
<dbReference type="InterPro" id="IPR014729">
    <property type="entry name" value="Rossmann-like_a/b/a_fold"/>
</dbReference>
<dbReference type="SUPFAM" id="SSF55190">
    <property type="entry name" value="Arginyl-tRNA synthetase (ArgRS), N-terminal 'additional' domain"/>
    <property type="match status" value="1"/>
</dbReference>
<dbReference type="InterPro" id="IPR008909">
    <property type="entry name" value="DALR_anticod-bd"/>
</dbReference>
<proteinExistence type="inferred from homology"/>
<dbReference type="SUPFAM" id="SSF52374">
    <property type="entry name" value="Nucleotidylyl transferase"/>
    <property type="match status" value="1"/>
</dbReference>
<evidence type="ECO:0000256" key="5">
    <source>
        <dbReference type="ARBA" id="ARBA00022840"/>
    </source>
</evidence>
<dbReference type="Pfam" id="PF00750">
    <property type="entry name" value="tRNA-synt_1d"/>
    <property type="match status" value="1"/>
</dbReference>
<dbReference type="Proteomes" id="UP001451606">
    <property type="component" value="Chromosome"/>
</dbReference>
<gene>
    <name evidence="13" type="primary">argS</name>
    <name evidence="13" type="ORF">OXIME_001427</name>
</gene>
<evidence type="ECO:0000313" key="14">
    <source>
        <dbReference type="Proteomes" id="UP001451606"/>
    </source>
</evidence>
<dbReference type="GO" id="GO:0004814">
    <property type="term" value="F:arginine-tRNA ligase activity"/>
    <property type="evidence" value="ECO:0007669"/>
    <property type="project" value="UniProtKB-UniRule"/>
</dbReference>
<dbReference type="PANTHER" id="PTHR11956:SF5">
    <property type="entry name" value="ARGININE--TRNA LIGASE, CYTOPLASMIC"/>
    <property type="match status" value="1"/>
</dbReference>
<evidence type="ECO:0000256" key="6">
    <source>
        <dbReference type="ARBA" id="ARBA00022917"/>
    </source>
</evidence>
<dbReference type="GO" id="GO:0005524">
    <property type="term" value="F:ATP binding"/>
    <property type="evidence" value="ECO:0007669"/>
    <property type="project" value="UniProtKB-KW"/>
</dbReference>
<dbReference type="InterPro" id="IPR036695">
    <property type="entry name" value="Arg-tRNA-synth_N_sf"/>
</dbReference>
<protein>
    <recommendedName>
        <fullName evidence="2 9">Arginine--tRNA ligase</fullName>
        <ecNumber evidence="2 9">6.1.1.19</ecNumber>
    </recommendedName>
</protein>
<evidence type="ECO:0000256" key="10">
    <source>
        <dbReference type="RuleBase" id="RU363038"/>
    </source>
</evidence>
<dbReference type="EC" id="6.1.1.19" evidence="2 9"/>